<dbReference type="SMART" id="SM00242">
    <property type="entry name" value="MYSc"/>
    <property type="match status" value="1"/>
</dbReference>
<evidence type="ECO:0000259" key="14">
    <source>
        <dbReference type="PROSITE" id="PS50002"/>
    </source>
</evidence>
<evidence type="ECO:0000313" key="18">
    <source>
        <dbReference type="EnsemblMetazoa" id="OVOC9808.1"/>
    </source>
</evidence>
<evidence type="ECO:0000256" key="13">
    <source>
        <dbReference type="SAM" id="MobiDB-lite"/>
    </source>
</evidence>
<protein>
    <recommendedName>
        <fullName evidence="20">Myosin motor domain-containing protein</fullName>
    </recommendedName>
</protein>
<reference evidence="19" key="1">
    <citation type="submission" date="2013-10" db="EMBL/GenBank/DDBJ databases">
        <title>Genome sequencing of Onchocerca volvulus.</title>
        <authorList>
            <person name="Cotton J."/>
            <person name="Tsai J."/>
            <person name="Stanley E."/>
            <person name="Tracey A."/>
            <person name="Holroyd N."/>
            <person name="Lustigman S."/>
            <person name="Berriman M."/>
        </authorList>
    </citation>
    <scope>NUCLEOTIDE SEQUENCE</scope>
</reference>
<dbReference type="EMBL" id="CMVM020000293">
    <property type="status" value="NOT_ANNOTATED_CDS"/>
    <property type="molecule type" value="Genomic_DNA"/>
</dbReference>
<feature type="compositionally biased region" description="Basic and acidic residues" evidence="13">
    <location>
        <begin position="1252"/>
        <end position="1261"/>
    </location>
</feature>
<evidence type="ECO:0000256" key="6">
    <source>
        <dbReference type="ARBA" id="ARBA00022741"/>
    </source>
</evidence>
<dbReference type="GO" id="GO:0005524">
    <property type="term" value="F:ATP binding"/>
    <property type="evidence" value="ECO:0007669"/>
    <property type="project" value="UniProtKB-UniRule"/>
</dbReference>
<dbReference type="Pfam" id="PF26570">
    <property type="entry name" value="MYO15"/>
    <property type="match status" value="1"/>
</dbReference>
<dbReference type="Gene3D" id="1.20.120.720">
    <property type="entry name" value="Myosin VI head, motor domain, U50 subdomain"/>
    <property type="match status" value="1"/>
</dbReference>
<name>A0A8R1U2J0_ONCVO</name>
<dbReference type="PANTHER" id="PTHR22692">
    <property type="entry name" value="MYOSIN VII, XV"/>
    <property type="match status" value="1"/>
</dbReference>
<dbReference type="SUPFAM" id="SSF50729">
    <property type="entry name" value="PH domain-like"/>
    <property type="match status" value="1"/>
</dbReference>
<organism evidence="18 19">
    <name type="scientific">Onchocerca volvulus</name>
    <dbReference type="NCBI Taxonomy" id="6282"/>
    <lineage>
        <taxon>Eukaryota</taxon>
        <taxon>Metazoa</taxon>
        <taxon>Ecdysozoa</taxon>
        <taxon>Nematoda</taxon>
        <taxon>Chromadorea</taxon>
        <taxon>Rhabditida</taxon>
        <taxon>Spirurina</taxon>
        <taxon>Spiruromorpha</taxon>
        <taxon>Filarioidea</taxon>
        <taxon>Onchocercidae</taxon>
        <taxon>Onchocerca</taxon>
    </lineage>
</organism>
<dbReference type="Pfam" id="PF02174">
    <property type="entry name" value="IRS"/>
    <property type="match status" value="1"/>
</dbReference>
<evidence type="ECO:0000259" key="16">
    <source>
        <dbReference type="PROSITE" id="PS51016"/>
    </source>
</evidence>
<dbReference type="SMART" id="SM00139">
    <property type="entry name" value="MyTH4"/>
    <property type="match status" value="2"/>
</dbReference>
<keyword evidence="4" id="KW-0963">Cytoplasm</keyword>
<proteinExistence type="inferred from homology"/>
<evidence type="ECO:0000259" key="15">
    <source>
        <dbReference type="PROSITE" id="PS50057"/>
    </source>
</evidence>
<dbReference type="InterPro" id="IPR000299">
    <property type="entry name" value="FERM_domain"/>
</dbReference>
<dbReference type="Gene3D" id="2.30.30.40">
    <property type="entry name" value="SH3 Domains"/>
    <property type="match status" value="1"/>
</dbReference>
<comment type="similarity">
    <text evidence="2 12">Belongs to the TRAFAC class myosin-kinesin ATPase superfamily. Myosin family.</text>
</comment>
<dbReference type="InterPro" id="IPR000048">
    <property type="entry name" value="IQ_motif_EF-hand-BS"/>
</dbReference>
<evidence type="ECO:0000256" key="8">
    <source>
        <dbReference type="ARBA" id="ARBA00023123"/>
    </source>
</evidence>
<dbReference type="Gene3D" id="3.40.850.10">
    <property type="entry name" value="Kinesin motor domain"/>
    <property type="match status" value="1"/>
</dbReference>
<dbReference type="GO" id="GO:0003779">
    <property type="term" value="F:actin binding"/>
    <property type="evidence" value="ECO:0007669"/>
    <property type="project" value="UniProtKB-KW"/>
</dbReference>
<dbReference type="InterPro" id="IPR019749">
    <property type="entry name" value="Band_41_domain"/>
</dbReference>
<feature type="region of interest" description="Disordered" evidence="13">
    <location>
        <begin position="1252"/>
        <end position="1301"/>
    </location>
</feature>
<dbReference type="InterPro" id="IPR036961">
    <property type="entry name" value="Kinesin_motor_dom_sf"/>
</dbReference>
<feature type="compositionally biased region" description="Basic and acidic residues" evidence="13">
    <location>
        <begin position="1189"/>
        <end position="1205"/>
    </location>
</feature>
<dbReference type="SUPFAM" id="SSF52540">
    <property type="entry name" value="P-loop containing nucleoside triphosphate hydrolases"/>
    <property type="match status" value="1"/>
</dbReference>
<dbReference type="Gene3D" id="1.10.10.820">
    <property type="match status" value="1"/>
</dbReference>
<dbReference type="InterPro" id="IPR000857">
    <property type="entry name" value="MyTH4_dom"/>
</dbReference>
<dbReference type="GO" id="GO:0016459">
    <property type="term" value="C:myosin complex"/>
    <property type="evidence" value="ECO:0007669"/>
    <property type="project" value="UniProtKB-KW"/>
</dbReference>
<dbReference type="PRINTS" id="PR00193">
    <property type="entry name" value="MYOSINHEAVY"/>
</dbReference>
<dbReference type="Gene3D" id="6.20.240.20">
    <property type="match status" value="1"/>
</dbReference>
<dbReference type="SMART" id="SM00326">
    <property type="entry name" value="SH3"/>
    <property type="match status" value="1"/>
</dbReference>
<feature type="compositionally biased region" description="Polar residues" evidence="13">
    <location>
        <begin position="1262"/>
        <end position="1274"/>
    </location>
</feature>
<feature type="domain" description="Myosin motor" evidence="17">
    <location>
        <begin position="60"/>
        <end position="794"/>
    </location>
</feature>
<dbReference type="PROSITE" id="PS51016">
    <property type="entry name" value="MYTH4"/>
    <property type="match status" value="2"/>
</dbReference>
<dbReference type="Gene3D" id="2.30.29.30">
    <property type="entry name" value="Pleckstrin-homology domain (PH domain)/Phosphotyrosine-binding domain (PTB)"/>
    <property type="match status" value="1"/>
</dbReference>
<feature type="domain" description="MyTH4" evidence="16">
    <location>
        <begin position="2488"/>
        <end position="2643"/>
    </location>
</feature>
<dbReference type="Pfam" id="PF00784">
    <property type="entry name" value="MyTH4"/>
    <property type="match status" value="2"/>
</dbReference>
<feature type="region of interest" description="Disordered" evidence="13">
    <location>
        <begin position="1544"/>
        <end position="1564"/>
    </location>
</feature>
<dbReference type="Pfam" id="PF00063">
    <property type="entry name" value="Myosin_head"/>
    <property type="match status" value="1"/>
</dbReference>
<keyword evidence="6 12" id="KW-0547">Nucleotide-binding</keyword>
<evidence type="ECO:0000313" key="19">
    <source>
        <dbReference type="Proteomes" id="UP000024404"/>
    </source>
</evidence>
<sequence>MLSNICKGQPVWLFVNSGKALWEPALVVEIDPLTVQCIQNGQTIQLENTVRLTERKLFDPNTENLATIPDESESALLFALRKRFDAKRFYTFTGDVLIVLNPYDTLSTIYDNKVQELYRQSNNLNSLPAHIFSVAQKALLRIENGRSEHESICFCGESGSGKTYNLMYCANYLINSSVQHNAKRATIVQQLESVERVLDAFCSARTLKNMQGTRMSYCLEMFYRNAMLIGFSVHTMSQQHQQVQFQQIQIHVEPSRIVGQRIGECNYNVFYELCSSMDINEKHKLGLKSEQQHFYLNQGKVSMDSMMLRQKYENLCTSLELLDISEHQQDFIQRILAAILHIGNLFFKPIKQKIGTVNGTNTQSSDNAMIGVEIGNEQELKWCAYLLEVDLESLHQLLTQKQVKINEEGETALVPLNIEQALDIRDSFAQLLYEQLIDWILQRINAATTKGCNFVNNNNVARVVLTDCYGFERSTSVNGFEQFCINLYNERLEWYYQQKVLREIQWEYQKDNVSGIDMQSIQWFNNEPVIDLFLQRPNGLLPTLDDESKFPKALAARYLQQCILNHQQSPRQLFTTKATVTTIASVTTGKTSMDKYEFAIRHYAGQVWYDCAQFVEKNRLQIKWETIKLLVNSQNTSIAQMFRCLTTNNPKSAQQQQSDGIIYVAQRYNQAAKALIDKMNKGNVQFVRCMRSNQEREKLKFCPQTVARQLRSLSLLATTNNHRLGFPYRESFDRFAVRYRCLLPLDIARYQTVYELSKDILEQQGNKFQQHYRLGKMQVFMREPLREHLETRRDALLDSSAIVIQKNIRRWSAERKFAKKRHAVIVLQSGLRGWRARREVDRRRKEIRKTIDMETRNIRRLNLYAETAEGCENNTAIIAEHNRTTELSSIADVQYLDLPKNVEKAIYHYIPYNKRIDKSLKLPTETIEQFAEKNFKGHLLQMRREPIATPFLHKETEIEFNQSLEMFAMILQYMNNTQMSCEQLAILGKAIIQLALDNPTQRDELLVQLCAQTYHNRVKNNADKAWTLLLGAINSFTPSSQLYPPLLNYFEQQTPNLSRQLIDSLLRQPIGNKDLPKSRYFAPTFLEQASFKQQQATVLRIKCADKSEALFEVHSWMTADELSRRCLQMRGIGDPDGWTLSVENEYFAIHAPGHCFVYDILAQMEQKSENNNGIFVIFDNSINWKASRDSEKVTEKETLQKHGSNDDDTQPNDILSNHFMTNGKLQPRQEQQSVISQRTIQYVPQERHNDLYAESKLKESNYRTFGTDTSNNDENATKIPPLPPPHWDPNLHGQQQYQQHQQHDLIVEREQKDSEFLYGQQHILPELSASTLNKRYKINQISYPANNSNDYYDTNMDLKRYDDSIYSNVIYDGRNMIDDNFHHQKQQQHDTTLQRYRRQQQHFVELRQQQQQQQQQQQNQQQNQNQQPSFAYIPQHFTAMATMPFVPAQVQFMPVMLPTTSFLPTQPVPPPHQQPMITRVENGIRQRSINQQINTTNASRSSTVFMNAVDNNDISQQHSDNFTRSTMSQQREEMETRALCCSTPQQTNQPTEESLISAPSEQSSVSTRIRHMQIPTKASDVDQFLDAIFEQVLPANDLERTDDNHVSAAMISTTIKGTFANDDNETIQSASQQYMTAAVNYAPSPMMFMLPVEGRMINSSQQQQQRQPQQQQQQQYQHHQQQLLYANTTLSDSTITGAPLSSVMPVMVPMMCVSPVPTTTVRACLSPVPIKSPMITGNVSHPDDRTLSPTSVCYNYNSDTMMSNIYGNRTTTSNTYGNAAIMSAAYPNDTTYNEGNDGELSGSLTRMVIRSSTLPETTQLSTNLDEKSRFGQIKPTSIKARYIGPVHPQTNECLKSPPLAIKNLHHKQNEQNQLQPHQLGYPRNQISPTGTDENYYYDTAIQEVPYSGRQHTTVSRTINTSSLSHPVPSLRRTQPNLRSQQPLSPSPPPRLITVPGKEFNAEITDNNEMISNNNFAKLNIYGSPAIRNGSAYNMTNSDDFVQKKKSSIYGNHTARNVTISNITNSIKSNKKQQQNYQDQQQQQAYHSEIDDEAPTAIIQPHVEALKELEGQRETFGEWINEMDGVHNQAQTMAEVALHQAQLSKLQQQQHQTGMSHYMLDGQQNEQQRERPAMQYVQQPWNLMIRKQVFHPNEQLGEEQEIDLIFAQIITDCRKPKCYRIRNNERDAVSQILRNYRVPPAALNNPQLIMMDAKIAVIQCARQWPLYFSVQFPVVDQFINRITNEVVNAQRILTVHETGLTLLSRDDSDDKMELNILDHFNYGDITDIEVDGTGRQLNLHMRQYSPLILQSVHAQEIRALINKMMSMSGGKVRIYMRAIADYITNEPNLLSFSKGDIIQIINRTDGILPVEQNNGQWLYGRIGNHFGNLPANYVEPLDSFSQIADSQLTMNSSIAAGINFDDLDNVISCFFDPLDPDNKFTMMQFAILYFRRPKGVSPGIINNMNFNSDSTQRKRKKWTWKEIAEKVKHTNKPIGHSLLRLENNEADKLAQDAFLCIMRYMGDESLKRGQTLTDCVYELLMICHQYQSLRDEVYCQIIRQTTTSTTSKASTSIRGWRLFSILTSYFDCSPVLKPYLFKYLTDMANDPRRAYHGTAFICLQNLVKTFKYGGRQFLLSGNEIEAITMGKTLKRQLYHLPGGHRKVINTRSVTVVEEIIQQLCQELNIRSAAEQQEFCLCYILESEDKLKMLANDEYVMDICTELEHNQKQYFLLLKRTVWIHPLRLDNTLYIDVMFFQIVPDYIEGLIVATKNGKISADILDDIARLGAYLHLADVERPARVTTKNVAELIPKIVYPIRTADQWVERINAKLHTIQQNNINQTNARAYFLEILEKWPYFGTTFFIVYNVTNEDEQLGECLLAINKHGIKVLNIKNREEILKIALTEIMSTNRYSTQQGIFLDIKIGNQYKNKNITVHTEQGIEISRLLGQYIYVDSENRAFITGIEQQEFRI</sequence>
<dbReference type="SMART" id="SM00295">
    <property type="entry name" value="B41"/>
    <property type="match status" value="1"/>
</dbReference>
<evidence type="ECO:0000259" key="17">
    <source>
        <dbReference type="PROSITE" id="PS51456"/>
    </source>
</evidence>
<dbReference type="GO" id="GO:0120025">
    <property type="term" value="C:plasma membrane bounded cell projection"/>
    <property type="evidence" value="ECO:0007669"/>
    <property type="project" value="UniProtKB-ARBA"/>
</dbReference>
<evidence type="ECO:0000256" key="9">
    <source>
        <dbReference type="ARBA" id="ARBA00023175"/>
    </source>
</evidence>
<keyword evidence="10 12" id="KW-0009">Actin-binding</keyword>
<feature type="domain" description="SH3" evidence="14">
    <location>
        <begin position="2330"/>
        <end position="2398"/>
    </location>
</feature>
<feature type="region of interest" description="Disordered" evidence="13">
    <location>
        <begin position="1658"/>
        <end position="1680"/>
    </location>
</feature>
<dbReference type="PANTHER" id="PTHR22692:SF26">
    <property type="entry name" value="SH3 DOMAIN-CONTAINING PROTEIN"/>
    <property type="match status" value="1"/>
</dbReference>
<dbReference type="InterPro" id="IPR001609">
    <property type="entry name" value="Myosin_head_motor_dom-like"/>
</dbReference>
<feature type="region of interest" description="Disordered" evidence="13">
    <location>
        <begin position="1917"/>
        <end position="1951"/>
    </location>
</feature>
<dbReference type="InterPro" id="IPR038185">
    <property type="entry name" value="MyTH4_dom_sf"/>
</dbReference>
<keyword evidence="9 12" id="KW-0505">Motor protein</keyword>
<accession>A0A8R1U2J0</accession>
<keyword evidence="3 11" id="KW-0728">SH3 domain</keyword>
<feature type="region of interest" description="Disordered" evidence="13">
    <location>
        <begin position="1402"/>
        <end position="1426"/>
    </location>
</feature>
<evidence type="ECO:0000256" key="7">
    <source>
        <dbReference type="ARBA" id="ARBA00022840"/>
    </source>
</evidence>
<dbReference type="InterPro" id="IPR001452">
    <property type="entry name" value="SH3_domain"/>
</dbReference>
<dbReference type="InterPro" id="IPR019748">
    <property type="entry name" value="FERM_central"/>
</dbReference>
<evidence type="ECO:0000256" key="2">
    <source>
        <dbReference type="ARBA" id="ARBA00008314"/>
    </source>
</evidence>
<dbReference type="PROSITE" id="PS51456">
    <property type="entry name" value="MYOSIN_MOTOR"/>
    <property type="match status" value="1"/>
</dbReference>
<dbReference type="Gene3D" id="1.20.5.190">
    <property type="match status" value="1"/>
</dbReference>
<feature type="region of interest" description="Actin-binding" evidence="12">
    <location>
        <begin position="672"/>
        <end position="694"/>
    </location>
</feature>
<dbReference type="GO" id="GO:0003774">
    <property type="term" value="F:cytoskeletal motor activity"/>
    <property type="evidence" value="ECO:0007669"/>
    <property type="project" value="UniProtKB-UniRule"/>
</dbReference>
<dbReference type="PROSITE" id="PS50096">
    <property type="entry name" value="IQ"/>
    <property type="match status" value="1"/>
</dbReference>
<dbReference type="Gene3D" id="1.20.58.530">
    <property type="match status" value="1"/>
</dbReference>
<dbReference type="Proteomes" id="UP000024404">
    <property type="component" value="Unassembled WGS sequence"/>
</dbReference>
<evidence type="ECO:0000256" key="5">
    <source>
        <dbReference type="ARBA" id="ARBA00022737"/>
    </source>
</evidence>
<dbReference type="Pfam" id="PF07653">
    <property type="entry name" value="SH3_2"/>
    <property type="match status" value="1"/>
</dbReference>
<dbReference type="Pfam" id="PF00612">
    <property type="entry name" value="IQ"/>
    <property type="match status" value="1"/>
</dbReference>
<feature type="compositionally biased region" description="Low complexity" evidence="13">
    <location>
        <begin position="1934"/>
        <end position="1943"/>
    </location>
</feature>
<feature type="domain" description="FERM" evidence="15">
    <location>
        <begin position="2648"/>
        <end position="2956"/>
    </location>
</feature>
<dbReference type="InterPro" id="IPR059004">
    <property type="entry name" value="MYO15"/>
</dbReference>
<feature type="region of interest" description="Disordered" evidence="13">
    <location>
        <begin position="1189"/>
        <end position="1219"/>
    </location>
</feature>
<comment type="subcellular location">
    <subcellularLocation>
        <location evidence="1">Cytoplasm</location>
    </subcellularLocation>
</comment>
<dbReference type="InterPro" id="IPR036028">
    <property type="entry name" value="SH3-like_dom_sf"/>
</dbReference>
<dbReference type="EnsemblMetazoa" id="OVOC9808.1">
    <property type="protein sequence ID" value="OVOC9808.1"/>
    <property type="gene ID" value="WBGene00246617"/>
</dbReference>
<feature type="compositionally biased region" description="Low complexity" evidence="13">
    <location>
        <begin position="1408"/>
        <end position="1426"/>
    </location>
</feature>
<feature type="domain" description="MyTH4" evidence="16">
    <location>
        <begin position="942"/>
        <end position="1092"/>
    </location>
</feature>
<dbReference type="InterPro" id="IPR002404">
    <property type="entry name" value="IRS_PTB"/>
</dbReference>
<dbReference type="SMART" id="SM00015">
    <property type="entry name" value="IQ"/>
    <property type="match status" value="2"/>
</dbReference>
<evidence type="ECO:0000256" key="1">
    <source>
        <dbReference type="ARBA" id="ARBA00004496"/>
    </source>
</evidence>
<reference evidence="18" key="2">
    <citation type="submission" date="2022-06" db="UniProtKB">
        <authorList>
            <consortium name="EnsemblMetazoa"/>
        </authorList>
    </citation>
    <scope>IDENTIFICATION</scope>
</reference>
<evidence type="ECO:0008006" key="20">
    <source>
        <dbReference type="Google" id="ProtNLM"/>
    </source>
</evidence>
<dbReference type="CDD" id="cd14473">
    <property type="entry name" value="FERM_B-lobe"/>
    <property type="match status" value="1"/>
</dbReference>
<feature type="binding site" evidence="12">
    <location>
        <begin position="156"/>
        <end position="163"/>
    </location>
    <ligand>
        <name>ATP</name>
        <dbReference type="ChEBI" id="CHEBI:30616"/>
    </ligand>
</feature>
<evidence type="ECO:0000256" key="11">
    <source>
        <dbReference type="PROSITE-ProRule" id="PRU00192"/>
    </source>
</evidence>
<dbReference type="InterPro" id="IPR011993">
    <property type="entry name" value="PH-like_dom_sf"/>
</dbReference>
<dbReference type="PROSITE" id="PS50002">
    <property type="entry name" value="SH3"/>
    <property type="match status" value="1"/>
</dbReference>
<keyword evidence="19" id="KW-1185">Reference proteome</keyword>
<evidence type="ECO:0000256" key="10">
    <source>
        <dbReference type="ARBA" id="ARBA00023203"/>
    </source>
</evidence>
<dbReference type="InterPro" id="IPR027417">
    <property type="entry name" value="P-loop_NTPase"/>
</dbReference>
<keyword evidence="5" id="KW-0677">Repeat</keyword>
<dbReference type="Gene3D" id="3.10.20.90">
    <property type="entry name" value="Phosphatidylinositol 3-kinase Catalytic Subunit, Chain A, domain 1"/>
    <property type="match status" value="2"/>
</dbReference>
<keyword evidence="8 12" id="KW-0518">Myosin</keyword>
<evidence type="ECO:0000256" key="12">
    <source>
        <dbReference type="PROSITE-ProRule" id="PRU00782"/>
    </source>
</evidence>
<keyword evidence="7 12" id="KW-0067">ATP-binding</keyword>
<dbReference type="InterPro" id="IPR051567">
    <property type="entry name" value="Unconventional_Myosin_ATPase"/>
</dbReference>
<evidence type="ECO:0000256" key="4">
    <source>
        <dbReference type="ARBA" id="ARBA00022490"/>
    </source>
</evidence>
<dbReference type="Gene3D" id="1.25.40.530">
    <property type="entry name" value="MyTH4 domain"/>
    <property type="match status" value="2"/>
</dbReference>
<dbReference type="PROSITE" id="PS50057">
    <property type="entry name" value="FERM_3"/>
    <property type="match status" value="1"/>
</dbReference>
<dbReference type="SUPFAM" id="SSF50044">
    <property type="entry name" value="SH3-domain"/>
    <property type="match status" value="1"/>
</dbReference>
<feature type="compositionally biased region" description="Low complexity" evidence="13">
    <location>
        <begin position="1661"/>
        <end position="1680"/>
    </location>
</feature>
<evidence type="ECO:0000256" key="3">
    <source>
        <dbReference type="ARBA" id="ARBA00022443"/>
    </source>
</evidence>